<feature type="transmembrane region" description="Helical" evidence="2">
    <location>
        <begin position="49"/>
        <end position="71"/>
    </location>
</feature>
<dbReference type="EMBL" id="JAGMUU010000002">
    <property type="protein sequence ID" value="KAH7159981.1"/>
    <property type="molecule type" value="Genomic_DNA"/>
</dbReference>
<evidence type="ECO:0000256" key="2">
    <source>
        <dbReference type="SAM" id="Phobius"/>
    </source>
</evidence>
<evidence type="ECO:0000256" key="1">
    <source>
        <dbReference type="SAM" id="MobiDB-lite"/>
    </source>
</evidence>
<feature type="region of interest" description="Disordered" evidence="1">
    <location>
        <begin position="98"/>
        <end position="120"/>
    </location>
</feature>
<evidence type="ECO:0000313" key="4">
    <source>
        <dbReference type="EMBL" id="KAH7159981.1"/>
    </source>
</evidence>
<sequence>MTPPPLPCHAVALVCVCACVSAALMHVCALHVSGTQPFLSFECGMKALGVLRGMSIRVWLIVCFVCAALYIRGLVCIGQLSSVVPALTDGWIPGVCDTTRSPSPPKSHRRKTTRALRLDR</sequence>
<feature type="chain" id="PRO_5040112436" evidence="3">
    <location>
        <begin position="23"/>
        <end position="120"/>
    </location>
</feature>
<name>A0A9P9FDS0_9HYPO</name>
<comment type="caution">
    <text evidence="4">The sequence shown here is derived from an EMBL/GenBank/DDBJ whole genome shotgun (WGS) entry which is preliminary data.</text>
</comment>
<reference evidence="4" key="1">
    <citation type="journal article" date="2021" name="Nat. Commun.">
        <title>Genetic determinants of endophytism in the Arabidopsis root mycobiome.</title>
        <authorList>
            <person name="Mesny F."/>
            <person name="Miyauchi S."/>
            <person name="Thiergart T."/>
            <person name="Pickel B."/>
            <person name="Atanasova L."/>
            <person name="Karlsson M."/>
            <person name="Huettel B."/>
            <person name="Barry K.W."/>
            <person name="Haridas S."/>
            <person name="Chen C."/>
            <person name="Bauer D."/>
            <person name="Andreopoulos W."/>
            <person name="Pangilinan J."/>
            <person name="LaButti K."/>
            <person name="Riley R."/>
            <person name="Lipzen A."/>
            <person name="Clum A."/>
            <person name="Drula E."/>
            <person name="Henrissat B."/>
            <person name="Kohler A."/>
            <person name="Grigoriev I.V."/>
            <person name="Martin F.M."/>
            <person name="Hacquard S."/>
        </authorList>
    </citation>
    <scope>NUCLEOTIDE SEQUENCE</scope>
    <source>
        <strain evidence="4">MPI-CAGE-AT-0021</strain>
    </source>
</reference>
<evidence type="ECO:0000313" key="5">
    <source>
        <dbReference type="Proteomes" id="UP000717696"/>
    </source>
</evidence>
<proteinExistence type="predicted"/>
<gene>
    <name evidence="4" type="ORF">B0J13DRAFT_118394</name>
</gene>
<feature type="signal peptide" evidence="3">
    <location>
        <begin position="1"/>
        <end position="22"/>
    </location>
</feature>
<keyword evidence="2" id="KW-1133">Transmembrane helix</keyword>
<keyword evidence="2" id="KW-0812">Transmembrane</keyword>
<keyword evidence="5" id="KW-1185">Reference proteome</keyword>
<organism evidence="4 5">
    <name type="scientific">Dactylonectria estremocensis</name>
    <dbReference type="NCBI Taxonomy" id="1079267"/>
    <lineage>
        <taxon>Eukaryota</taxon>
        <taxon>Fungi</taxon>
        <taxon>Dikarya</taxon>
        <taxon>Ascomycota</taxon>
        <taxon>Pezizomycotina</taxon>
        <taxon>Sordariomycetes</taxon>
        <taxon>Hypocreomycetidae</taxon>
        <taxon>Hypocreales</taxon>
        <taxon>Nectriaceae</taxon>
        <taxon>Dactylonectria</taxon>
    </lineage>
</organism>
<dbReference type="AlphaFoldDB" id="A0A9P9FDS0"/>
<protein>
    <submittedName>
        <fullName evidence="4">Uncharacterized protein</fullName>
    </submittedName>
</protein>
<evidence type="ECO:0000256" key="3">
    <source>
        <dbReference type="SAM" id="SignalP"/>
    </source>
</evidence>
<dbReference type="Proteomes" id="UP000717696">
    <property type="component" value="Unassembled WGS sequence"/>
</dbReference>
<accession>A0A9P9FDS0</accession>
<keyword evidence="2" id="KW-0472">Membrane</keyword>
<keyword evidence="3" id="KW-0732">Signal</keyword>